<keyword evidence="2" id="KW-1185">Reference proteome</keyword>
<evidence type="ECO:0000313" key="1">
    <source>
        <dbReference type="EMBL" id="GBG90495.1"/>
    </source>
</evidence>
<sequence>MMMQVAKEIAKMKVKEVPEYVKSVATKENITNKTLTFLQRYQEKYIKTGSIRPLNDVLISVGILGYAVSWPKEYRHMQHEKEKAAAKAAGKGHH</sequence>
<proteinExistence type="predicted"/>
<dbReference type="EMBL" id="BFEA01000815">
    <property type="protein sequence ID" value="GBG90495.1"/>
    <property type="molecule type" value="Genomic_DNA"/>
</dbReference>
<accession>A0A388M7K9</accession>
<gene>
    <name evidence="1" type="ORF">CBR_g50842</name>
</gene>
<dbReference type="Proteomes" id="UP000265515">
    <property type="component" value="Unassembled WGS sequence"/>
</dbReference>
<evidence type="ECO:0008006" key="3">
    <source>
        <dbReference type="Google" id="ProtNLM"/>
    </source>
</evidence>
<name>A0A388M7K9_CHABU</name>
<dbReference type="OrthoDB" id="503863at2759"/>
<dbReference type="AlphaFoldDB" id="A0A388M7K9"/>
<organism evidence="1 2">
    <name type="scientific">Chara braunii</name>
    <name type="common">Braun's stonewort</name>
    <dbReference type="NCBI Taxonomy" id="69332"/>
    <lineage>
        <taxon>Eukaryota</taxon>
        <taxon>Viridiplantae</taxon>
        <taxon>Streptophyta</taxon>
        <taxon>Charophyceae</taxon>
        <taxon>Charales</taxon>
        <taxon>Characeae</taxon>
        <taxon>Chara</taxon>
    </lineage>
</organism>
<dbReference type="Gramene" id="GBG90495">
    <property type="protein sequence ID" value="GBG90495"/>
    <property type="gene ID" value="CBR_g50842"/>
</dbReference>
<reference evidence="1 2" key="1">
    <citation type="journal article" date="2018" name="Cell">
        <title>The Chara Genome: Secondary Complexity and Implications for Plant Terrestrialization.</title>
        <authorList>
            <person name="Nishiyama T."/>
            <person name="Sakayama H."/>
            <person name="Vries J.D."/>
            <person name="Buschmann H."/>
            <person name="Saint-Marcoux D."/>
            <person name="Ullrich K.K."/>
            <person name="Haas F.B."/>
            <person name="Vanderstraeten L."/>
            <person name="Becker D."/>
            <person name="Lang D."/>
            <person name="Vosolsobe S."/>
            <person name="Rombauts S."/>
            <person name="Wilhelmsson P.K.I."/>
            <person name="Janitza P."/>
            <person name="Kern R."/>
            <person name="Heyl A."/>
            <person name="Rumpler F."/>
            <person name="Villalobos L.I.A.C."/>
            <person name="Clay J.M."/>
            <person name="Skokan R."/>
            <person name="Toyoda A."/>
            <person name="Suzuki Y."/>
            <person name="Kagoshima H."/>
            <person name="Schijlen E."/>
            <person name="Tajeshwar N."/>
            <person name="Catarino B."/>
            <person name="Hetherington A.J."/>
            <person name="Saltykova A."/>
            <person name="Bonnot C."/>
            <person name="Breuninger H."/>
            <person name="Symeonidi A."/>
            <person name="Radhakrishnan G.V."/>
            <person name="Van Nieuwerburgh F."/>
            <person name="Deforce D."/>
            <person name="Chang C."/>
            <person name="Karol K.G."/>
            <person name="Hedrich R."/>
            <person name="Ulvskov P."/>
            <person name="Glockner G."/>
            <person name="Delwiche C.F."/>
            <person name="Petrasek J."/>
            <person name="Van de Peer Y."/>
            <person name="Friml J."/>
            <person name="Beilby M."/>
            <person name="Dolan L."/>
            <person name="Kohara Y."/>
            <person name="Sugano S."/>
            <person name="Fujiyama A."/>
            <person name="Delaux P.-M."/>
            <person name="Quint M."/>
            <person name="TheiBen G."/>
            <person name="Hagemann M."/>
            <person name="Harholt J."/>
            <person name="Dunand C."/>
            <person name="Zachgo S."/>
            <person name="Langdale J."/>
            <person name="Maumus F."/>
            <person name="Straeten D.V.D."/>
            <person name="Gould S.B."/>
            <person name="Rensing S.A."/>
        </authorList>
    </citation>
    <scope>NUCLEOTIDE SEQUENCE [LARGE SCALE GENOMIC DNA]</scope>
    <source>
        <strain evidence="1 2">S276</strain>
    </source>
</reference>
<evidence type="ECO:0000313" key="2">
    <source>
        <dbReference type="Proteomes" id="UP000265515"/>
    </source>
</evidence>
<comment type="caution">
    <text evidence="1">The sequence shown here is derived from an EMBL/GenBank/DDBJ whole genome shotgun (WGS) entry which is preliminary data.</text>
</comment>
<dbReference type="PANTHER" id="PTHR36059:SF2">
    <property type="entry name" value="OS02G0175800 PROTEIN"/>
    <property type="match status" value="1"/>
</dbReference>
<dbReference type="PANTHER" id="PTHR36059">
    <property type="entry name" value="OS02G0175800 PROTEIN"/>
    <property type="match status" value="1"/>
</dbReference>
<protein>
    <recommendedName>
        <fullName evidence="3">ATP synthase subunit f, mitochondrial</fullName>
    </recommendedName>
</protein>
<dbReference type="OMA" id="HAKYIAT"/>